<comment type="subcellular location">
    <subcellularLocation>
        <location evidence="1">Cell outer membrane</location>
        <topology evidence="1">Multi-pass membrane protein</topology>
    </subcellularLocation>
</comment>
<dbReference type="Pfam" id="PF07715">
    <property type="entry name" value="Plug"/>
    <property type="match status" value="1"/>
</dbReference>
<dbReference type="GO" id="GO:0009279">
    <property type="term" value="C:cell outer membrane"/>
    <property type="evidence" value="ECO:0007669"/>
    <property type="project" value="UniProtKB-SubCell"/>
</dbReference>
<dbReference type="NCBIfam" id="TIGR04057">
    <property type="entry name" value="SusC_RagA_signa"/>
    <property type="match status" value="1"/>
</dbReference>
<dbReference type="FunFam" id="2.170.130.10:FF:000003">
    <property type="entry name" value="SusC/RagA family TonB-linked outer membrane protein"/>
    <property type="match status" value="1"/>
</dbReference>
<keyword evidence="4" id="KW-1185">Reference proteome</keyword>
<keyword evidence="1" id="KW-0998">Cell outer membrane</keyword>
<keyword evidence="1" id="KW-0812">Transmembrane</keyword>
<dbReference type="InterPro" id="IPR023996">
    <property type="entry name" value="TonB-dep_OMP_SusC/RagA"/>
</dbReference>
<evidence type="ECO:0000256" key="1">
    <source>
        <dbReference type="PROSITE-ProRule" id="PRU01360"/>
    </source>
</evidence>
<dbReference type="SUPFAM" id="SSF56935">
    <property type="entry name" value="Porins"/>
    <property type="match status" value="1"/>
</dbReference>
<gene>
    <name evidence="3" type="ORF">GO493_11000</name>
</gene>
<dbReference type="InterPro" id="IPR008969">
    <property type="entry name" value="CarboxyPept-like_regulatory"/>
</dbReference>
<organism evidence="3 4">
    <name type="scientific">Chitinophaga tropicalis</name>
    <dbReference type="NCBI Taxonomy" id="2683588"/>
    <lineage>
        <taxon>Bacteria</taxon>
        <taxon>Pseudomonadati</taxon>
        <taxon>Bacteroidota</taxon>
        <taxon>Chitinophagia</taxon>
        <taxon>Chitinophagales</taxon>
        <taxon>Chitinophagaceae</taxon>
        <taxon>Chitinophaga</taxon>
    </lineage>
</organism>
<dbReference type="AlphaFoldDB" id="A0A7K1U3A1"/>
<dbReference type="EMBL" id="WRXN01000004">
    <property type="protein sequence ID" value="MVT08790.1"/>
    <property type="molecule type" value="Genomic_DNA"/>
</dbReference>
<dbReference type="InterPro" id="IPR023997">
    <property type="entry name" value="TonB-dep_OMP_SusC/RagA_CS"/>
</dbReference>
<evidence type="ECO:0000313" key="4">
    <source>
        <dbReference type="Proteomes" id="UP000461730"/>
    </source>
</evidence>
<keyword evidence="1" id="KW-0472">Membrane</keyword>
<accession>A0A7K1U3A1</accession>
<proteinExistence type="inferred from homology"/>
<dbReference type="InterPro" id="IPR037066">
    <property type="entry name" value="Plug_dom_sf"/>
</dbReference>
<evidence type="ECO:0000259" key="2">
    <source>
        <dbReference type="Pfam" id="PF07715"/>
    </source>
</evidence>
<feature type="domain" description="TonB-dependent receptor plug" evidence="2">
    <location>
        <begin position="114"/>
        <end position="220"/>
    </location>
</feature>
<keyword evidence="1" id="KW-0813">Transport</keyword>
<dbReference type="RefSeq" id="WP_157306214.1">
    <property type="nucleotide sequence ID" value="NZ_WRXN01000004.1"/>
</dbReference>
<dbReference type="InterPro" id="IPR018247">
    <property type="entry name" value="EF_Hand_1_Ca_BS"/>
</dbReference>
<comment type="similarity">
    <text evidence="1">Belongs to the TonB-dependent receptor family.</text>
</comment>
<dbReference type="InterPro" id="IPR012910">
    <property type="entry name" value="Plug_dom"/>
</dbReference>
<dbReference type="PROSITE" id="PS00018">
    <property type="entry name" value="EF_HAND_1"/>
    <property type="match status" value="1"/>
</dbReference>
<comment type="caution">
    <text evidence="3">The sequence shown here is derived from an EMBL/GenBank/DDBJ whole genome shotgun (WGS) entry which is preliminary data.</text>
</comment>
<name>A0A7K1U3A1_9BACT</name>
<dbReference type="NCBIfam" id="TIGR04056">
    <property type="entry name" value="OMP_RagA_SusC"/>
    <property type="match status" value="1"/>
</dbReference>
<evidence type="ECO:0000313" key="3">
    <source>
        <dbReference type="EMBL" id="MVT08790.1"/>
    </source>
</evidence>
<sequence>MRRISLLLFLILLPVGVIAQQLIKARVLNNKKEPVAGASVSEMGNSRNGIATDEYGYFQLRLSTPNAKLVITAVGYLPNTVAPVNGQVITLSEEAKDLGEVLVVAYGRQNRITNTGAVSTVKAAEVKSIPTSSIQNTLVGRLPGFFSQQRSGQPGSDAAEFFIRGVNSLSNDNRPLIIVDDIEYTYEQLAQINVNEIASVTILKDAATTAVYGIRGANGVLVVTTNRGAEGKPQINVTAEYGMNRIIRLPTYLGSYQTALLMNEATLNDAYGQSITPALPWTEEDLRKFRDGSDPYGHPNVNWQRVLLNKTTFQSRYNVDVTGGNRLVKYFTSLGYYSQNGILKQFAPTLPGDDVNNNYYYRRFNFRSNLDITPTNTLKIRFDINGRFETVNNPGGVQDAGGLFKELQAFRAFAPFVMPLRNPDGSYGYANQTWGNGYANPITRLANGGYIRNFKNNFNIVIGADQKLDFITNGLSAKFNVSYATNINENRNLTRDLGSLPVFYYNPENNTYTPRNASNYKMPAYILSTGSGAFNNRLITQLSVNYSRSFGVHNIYGLALLNQNSYADGGNIPTNFRGLTGRIGYDFNRKYLLEFNIARNGSDKFVKRYGWFPALSAGWNISGEQFFKDLFPFVDLLKVRGSYGLVGSDVNAPTVISTEIQYSLPTGPFGAGATEGALVNPNVTWEKERKTNVGVDLNLWKSKLSLTADYFYNYRYDQLISQGDVPVLIGQTLPSKNIGITENRGFDGILTYQDQVGEVDFSIGANVSYAKNRIIYISEAPDYPHQARTGRAIGQTTLGYVNRRFYQPEEFDVNGKIKEGIAKPLWSTLQPGDLKYADLNGDGVITTADMTYLSKPNLPTTTYGINLTMNYKGLYLRALLQGAFGYAVQINAEGADAFNSNLRPWHLERWTPETAATATYPRIGRNTNINNISWQTVSDFWFVDASYMRLKSVELGYQVPGKFMRKSSFIKNTRIYAAGYNLATFRKLGRFDVDPEIASGQGQAYPMMANYILGIQLGM</sequence>
<keyword evidence="1" id="KW-1134">Transmembrane beta strand</keyword>
<reference evidence="3 4" key="1">
    <citation type="submission" date="2019-12" db="EMBL/GenBank/DDBJ databases">
        <title>Chitinophaga sp. strain ysch24 (GDMCC 1.1355), whole genome shotgun sequence.</title>
        <authorList>
            <person name="Zhang X."/>
        </authorList>
    </citation>
    <scope>NUCLEOTIDE SEQUENCE [LARGE SCALE GENOMIC DNA]</scope>
    <source>
        <strain evidence="4">ysch24</strain>
    </source>
</reference>
<protein>
    <submittedName>
        <fullName evidence="3">SusC/RagA family TonB-linked outer membrane protein</fullName>
    </submittedName>
</protein>
<dbReference type="Proteomes" id="UP000461730">
    <property type="component" value="Unassembled WGS sequence"/>
</dbReference>
<dbReference type="Gene3D" id="2.60.40.1120">
    <property type="entry name" value="Carboxypeptidase-like, regulatory domain"/>
    <property type="match status" value="1"/>
</dbReference>
<dbReference type="Pfam" id="PF13715">
    <property type="entry name" value="CarbopepD_reg_2"/>
    <property type="match status" value="1"/>
</dbReference>
<dbReference type="Gene3D" id="2.170.130.10">
    <property type="entry name" value="TonB-dependent receptor, plug domain"/>
    <property type="match status" value="1"/>
</dbReference>
<dbReference type="InterPro" id="IPR039426">
    <property type="entry name" value="TonB-dep_rcpt-like"/>
</dbReference>
<dbReference type="SUPFAM" id="SSF49464">
    <property type="entry name" value="Carboxypeptidase regulatory domain-like"/>
    <property type="match status" value="1"/>
</dbReference>
<dbReference type="PROSITE" id="PS52016">
    <property type="entry name" value="TONB_DEPENDENT_REC_3"/>
    <property type="match status" value="1"/>
</dbReference>